<feature type="coiled-coil region" evidence="1">
    <location>
        <begin position="1"/>
        <end position="35"/>
    </location>
</feature>
<feature type="region of interest" description="Disordered" evidence="2">
    <location>
        <begin position="44"/>
        <end position="68"/>
    </location>
</feature>
<proteinExistence type="predicted"/>
<protein>
    <submittedName>
        <fullName evidence="3">Uncharacterized protein</fullName>
    </submittedName>
</protein>
<reference evidence="3 4" key="1">
    <citation type="journal article" date="2015" name="Genome Biol. Evol.">
        <title>Phylogenomic analyses indicate that early fungi evolved digesting cell walls of algal ancestors of land plants.</title>
        <authorList>
            <person name="Chang Y."/>
            <person name="Wang S."/>
            <person name="Sekimoto S."/>
            <person name="Aerts A.L."/>
            <person name="Choi C."/>
            <person name="Clum A."/>
            <person name="LaButti K.M."/>
            <person name="Lindquist E.A."/>
            <person name="Yee Ngan C."/>
            <person name="Ohm R.A."/>
            <person name="Salamov A.A."/>
            <person name="Grigoriev I.V."/>
            <person name="Spatafora J.W."/>
            <person name="Berbee M.L."/>
        </authorList>
    </citation>
    <scope>NUCLEOTIDE SEQUENCE [LARGE SCALE GENOMIC DNA]</scope>
    <source>
        <strain evidence="3 4">JEL478</strain>
    </source>
</reference>
<name>A0A139AIR4_GONPJ</name>
<gene>
    <name evidence="3" type="ORF">M427DRAFT_289094</name>
</gene>
<evidence type="ECO:0000256" key="2">
    <source>
        <dbReference type="SAM" id="MobiDB-lite"/>
    </source>
</evidence>
<evidence type="ECO:0000313" key="4">
    <source>
        <dbReference type="Proteomes" id="UP000070544"/>
    </source>
</evidence>
<organism evidence="3 4">
    <name type="scientific">Gonapodya prolifera (strain JEL478)</name>
    <name type="common">Monoblepharis prolifera</name>
    <dbReference type="NCBI Taxonomy" id="1344416"/>
    <lineage>
        <taxon>Eukaryota</taxon>
        <taxon>Fungi</taxon>
        <taxon>Fungi incertae sedis</taxon>
        <taxon>Chytridiomycota</taxon>
        <taxon>Chytridiomycota incertae sedis</taxon>
        <taxon>Monoblepharidomycetes</taxon>
        <taxon>Monoblepharidales</taxon>
        <taxon>Gonapodyaceae</taxon>
        <taxon>Gonapodya</taxon>
    </lineage>
</organism>
<dbReference type="EMBL" id="KQ965751">
    <property type="protein sequence ID" value="KXS16680.1"/>
    <property type="molecule type" value="Genomic_DNA"/>
</dbReference>
<keyword evidence="4" id="KW-1185">Reference proteome</keyword>
<dbReference type="AlphaFoldDB" id="A0A139AIR4"/>
<accession>A0A139AIR4</accession>
<sequence>MERNRKEVAGGKKKVDEAEKKLADEKKAFEAEKNSWRGLLHLVHGKQNPPPVSPNLKPSSVAGKASSMSARLRLSCRQRPRRMTFASVQSWHTARLKWSLCEDSLRRSLWERPPGMCRRNSSPGRLSKHFGSVSSCSVVFTLCGEAVPEAEVPRE</sequence>
<keyword evidence="1" id="KW-0175">Coiled coil</keyword>
<evidence type="ECO:0000256" key="1">
    <source>
        <dbReference type="SAM" id="Coils"/>
    </source>
</evidence>
<evidence type="ECO:0000313" key="3">
    <source>
        <dbReference type="EMBL" id="KXS16680.1"/>
    </source>
</evidence>
<dbReference type="Proteomes" id="UP000070544">
    <property type="component" value="Unassembled WGS sequence"/>
</dbReference>